<dbReference type="KEGG" id="ccal:108626215"/>
<dbReference type="GeneID" id="108626215"/>
<evidence type="ECO:0000313" key="5">
    <source>
        <dbReference type="RefSeq" id="XP_017882267.1"/>
    </source>
</evidence>
<dbReference type="GO" id="GO:0005634">
    <property type="term" value="C:nucleus"/>
    <property type="evidence" value="ECO:0007669"/>
    <property type="project" value="UniProtKB-SubCell"/>
</dbReference>
<dbReference type="Proteomes" id="UP000694925">
    <property type="component" value="Unplaced"/>
</dbReference>
<keyword evidence="4" id="KW-1185">Reference proteome</keyword>
<evidence type="ECO:0000256" key="2">
    <source>
        <dbReference type="SAM" id="MobiDB-lite"/>
    </source>
</evidence>
<dbReference type="Gene3D" id="1.10.10.60">
    <property type="entry name" value="Homeodomain-like"/>
    <property type="match status" value="1"/>
</dbReference>
<accession>A0AAJ7N822</accession>
<feature type="region of interest" description="Disordered" evidence="2">
    <location>
        <begin position="1"/>
        <end position="33"/>
    </location>
</feature>
<dbReference type="InterPro" id="IPR001005">
    <property type="entry name" value="SANT/Myb"/>
</dbReference>
<evidence type="ECO:0000256" key="1">
    <source>
        <dbReference type="ARBA" id="ARBA00004123"/>
    </source>
</evidence>
<comment type="subcellular location">
    <subcellularLocation>
        <location evidence="1">Nucleus</location>
    </subcellularLocation>
</comment>
<gene>
    <name evidence="5" type="primary">LOC108626215</name>
</gene>
<proteinExistence type="predicted"/>
<evidence type="ECO:0000259" key="3">
    <source>
        <dbReference type="PROSITE" id="PS50090"/>
    </source>
</evidence>
<feature type="compositionally biased region" description="Basic and acidic residues" evidence="2">
    <location>
        <begin position="17"/>
        <end position="33"/>
    </location>
</feature>
<feature type="domain" description="Myb-like" evidence="3">
    <location>
        <begin position="28"/>
        <end position="98"/>
    </location>
</feature>
<evidence type="ECO:0000313" key="4">
    <source>
        <dbReference type="Proteomes" id="UP000694925"/>
    </source>
</evidence>
<dbReference type="PROSITE" id="PS50090">
    <property type="entry name" value="MYB_LIKE"/>
    <property type="match status" value="1"/>
</dbReference>
<organism evidence="4 5">
    <name type="scientific">Ceratina calcarata</name>
    <dbReference type="NCBI Taxonomy" id="156304"/>
    <lineage>
        <taxon>Eukaryota</taxon>
        <taxon>Metazoa</taxon>
        <taxon>Ecdysozoa</taxon>
        <taxon>Arthropoda</taxon>
        <taxon>Hexapoda</taxon>
        <taxon>Insecta</taxon>
        <taxon>Pterygota</taxon>
        <taxon>Neoptera</taxon>
        <taxon>Endopterygota</taxon>
        <taxon>Hymenoptera</taxon>
        <taxon>Apocrita</taxon>
        <taxon>Aculeata</taxon>
        <taxon>Apoidea</taxon>
        <taxon>Anthophila</taxon>
        <taxon>Apidae</taxon>
        <taxon>Ceratina</taxon>
        <taxon>Zadontomerus</taxon>
    </lineage>
</organism>
<protein>
    <submittedName>
        <fullName evidence="5">Uncharacterized protein LOC108626215</fullName>
    </submittedName>
</protein>
<dbReference type="CDD" id="cd00167">
    <property type="entry name" value="SANT"/>
    <property type="match status" value="1"/>
</dbReference>
<reference evidence="5" key="1">
    <citation type="submission" date="2025-08" db="UniProtKB">
        <authorList>
            <consortium name="RefSeq"/>
        </authorList>
    </citation>
    <scope>IDENTIFICATION</scope>
    <source>
        <tissue evidence="5">Whole body</tissue>
    </source>
</reference>
<sequence length="201" mass="23307">MKGTKKRKTTLSSQKQKTPDIEATSSKDESKSKINWSKNDKEVLLEALEKYGSENIQAISKMLPRIPPREIKSKILEYSKIAANLENNQCLDKWLKLYQPGDSMIPEALLFISLFEEHPPPSELEGHDIRAIYNFLYRCCYEEPSLFDLSQKDRNFLLLLMVKVQQKIWPKCQGELLQYVSKISSAKKIRRVYPGKSEHSL</sequence>
<dbReference type="InterPro" id="IPR009057">
    <property type="entry name" value="Homeodomain-like_sf"/>
</dbReference>
<name>A0AAJ7N822_9HYME</name>
<dbReference type="AlphaFoldDB" id="A0AAJ7N822"/>
<dbReference type="SUPFAM" id="SSF46689">
    <property type="entry name" value="Homeodomain-like"/>
    <property type="match status" value="1"/>
</dbReference>
<dbReference type="RefSeq" id="XP_017882267.1">
    <property type="nucleotide sequence ID" value="XM_018026778.2"/>
</dbReference>